<organism evidence="1 2">
    <name type="scientific">Botrytis fragariae</name>
    <dbReference type="NCBI Taxonomy" id="1964551"/>
    <lineage>
        <taxon>Eukaryota</taxon>
        <taxon>Fungi</taxon>
        <taxon>Dikarya</taxon>
        <taxon>Ascomycota</taxon>
        <taxon>Pezizomycotina</taxon>
        <taxon>Leotiomycetes</taxon>
        <taxon>Helotiales</taxon>
        <taxon>Sclerotiniaceae</taxon>
        <taxon>Botrytis</taxon>
    </lineage>
</organism>
<protein>
    <submittedName>
        <fullName evidence="1">Uncharacterized protein</fullName>
    </submittedName>
</protein>
<proteinExistence type="predicted"/>
<keyword evidence="2" id="KW-1185">Reference proteome</keyword>
<dbReference type="OrthoDB" id="3231000at2759"/>
<sequence>MLYWLESFNYDSLANLDTVKRRAARRDASYDTGNELSSFAKVTQRSSSFPAQVRDDDSVSGREPKVIDAVAKPRIERIELEKCRKSILQDTNDFNHNHSKLQTVEDLYWDPMGELSNFEAGEVSVSANCSANIRTESHKEVLSIDMHVLEFESSGKAFKIILKDTEIIGVSKANSSQTIVSAFMLLTGLSRLLGCSIDVFRDHFKRASDDVAFLLPSRSYIQDHVVIPYQRCYRRSSANFICEVQNKRSTFCHGNLASSEEHVTIWALRRSKKSFTSLIICDGNPKQSSDHFDISLTMRSRLENQVQELHSQELSRHISLRGPMHLQEQTCL</sequence>
<dbReference type="EMBL" id="JABFCT010000016">
    <property type="protein sequence ID" value="KAF5869616.1"/>
    <property type="molecule type" value="Genomic_DNA"/>
</dbReference>
<name>A0A8H6ALM3_9HELO</name>
<dbReference type="RefSeq" id="XP_037188564.1">
    <property type="nucleotide sequence ID" value="XM_037341145.1"/>
</dbReference>
<gene>
    <name evidence="1" type="ORF">Bfra_010813</name>
</gene>
<dbReference type="Proteomes" id="UP000531561">
    <property type="component" value="Unassembled WGS sequence"/>
</dbReference>
<dbReference type="AlphaFoldDB" id="A0A8H6ALM3"/>
<comment type="caution">
    <text evidence="1">The sequence shown here is derived from an EMBL/GenBank/DDBJ whole genome shotgun (WGS) entry which is preliminary data.</text>
</comment>
<dbReference type="GeneID" id="59264837"/>
<evidence type="ECO:0000313" key="2">
    <source>
        <dbReference type="Proteomes" id="UP000531561"/>
    </source>
</evidence>
<reference evidence="1 2" key="1">
    <citation type="journal article" date="2020" name="Phytopathology">
        <title>A high-quality genome resource of Botrytis fragariae, a new and rapidly spreading fungal pathogen causing strawberry gray mold in the U.S.A.</title>
        <authorList>
            <person name="Wu Y."/>
            <person name="Saski C.A."/>
            <person name="Schnabel G."/>
            <person name="Xiao S."/>
            <person name="Hu M."/>
        </authorList>
    </citation>
    <scope>NUCLEOTIDE SEQUENCE [LARGE SCALE GENOMIC DNA]</scope>
    <source>
        <strain evidence="1 2">BVB16</strain>
    </source>
</reference>
<accession>A0A8H6ALM3</accession>
<evidence type="ECO:0000313" key="1">
    <source>
        <dbReference type="EMBL" id="KAF5869616.1"/>
    </source>
</evidence>